<sequence>MGDQAQTKPLEQAWVEKLTQARSLKKWPLAKLISLFESKLPESAAKRQAIHHYIRNNPDQFLRKATILGFTGTPGAGKSSLIAELCRKLMTMDTNITIAVLAIDPSSQVSGGSILGDRTRMHYGKKEERLFFRSQASNLELGGVTEATFQACRVLRHLFDYIIIETVGIGQNEIDIQYMTDHTFLVMQPLAGDQIQFMKCGIMEIPDSFIVNKCDEEKLARSSYHMLRSSLKQAKLVDLHADDDYQQSAKDHIFLTSALKGKGIDELANHILATKPIRPWQQAETFYLKKSIQRRYGEFGLELITNRESMQREQDDVYSYEEQEQMALRLIQSHLK</sequence>
<accession>A0A2K9LFT0</accession>
<dbReference type="OrthoDB" id="9778292at2"/>
<keyword evidence="2" id="KW-0378">Hydrolase</keyword>
<dbReference type="AlphaFoldDB" id="A0A2K9LFT0"/>
<dbReference type="GO" id="GO:0016787">
    <property type="term" value="F:hydrolase activity"/>
    <property type="evidence" value="ECO:0007669"/>
    <property type="project" value="UniProtKB-KW"/>
</dbReference>
<evidence type="ECO:0000313" key="5">
    <source>
        <dbReference type="EMBL" id="AUM11236.1"/>
    </source>
</evidence>
<dbReference type="PANTHER" id="PTHR43087:SF1">
    <property type="entry name" value="LAO_AO TRANSPORT SYSTEM ATPASE"/>
    <property type="match status" value="1"/>
</dbReference>
<evidence type="ECO:0008006" key="7">
    <source>
        <dbReference type="Google" id="ProtNLM"/>
    </source>
</evidence>
<evidence type="ECO:0000256" key="4">
    <source>
        <dbReference type="ARBA" id="ARBA00023186"/>
    </source>
</evidence>
<keyword evidence="6" id="KW-1185">Reference proteome</keyword>
<evidence type="ECO:0000256" key="3">
    <source>
        <dbReference type="ARBA" id="ARBA00023134"/>
    </source>
</evidence>
<evidence type="ECO:0000313" key="6">
    <source>
        <dbReference type="Proteomes" id="UP000235116"/>
    </source>
</evidence>
<dbReference type="SUPFAM" id="SSF52540">
    <property type="entry name" value="P-loop containing nucleoside triphosphate hydrolases"/>
    <property type="match status" value="1"/>
</dbReference>
<dbReference type="KEGG" id="kak:Kalk_01790"/>
<dbReference type="InterPro" id="IPR052040">
    <property type="entry name" value="GTPase/Isobutyryl-CoA_mutase"/>
</dbReference>
<organism evidence="5 6">
    <name type="scientific">Ketobacter alkanivorans</name>
    <dbReference type="NCBI Taxonomy" id="1917421"/>
    <lineage>
        <taxon>Bacteria</taxon>
        <taxon>Pseudomonadati</taxon>
        <taxon>Pseudomonadota</taxon>
        <taxon>Gammaproteobacteria</taxon>
        <taxon>Pseudomonadales</taxon>
        <taxon>Ketobacteraceae</taxon>
        <taxon>Ketobacter</taxon>
    </lineage>
</organism>
<evidence type="ECO:0000256" key="1">
    <source>
        <dbReference type="ARBA" id="ARBA00022741"/>
    </source>
</evidence>
<dbReference type="PANTHER" id="PTHR43087">
    <property type="entry name" value="LYSINE/ARGININE/ORNITHINE TRANSPORT SYSTEM KINASE"/>
    <property type="match status" value="1"/>
</dbReference>
<dbReference type="Pfam" id="PF03308">
    <property type="entry name" value="MeaB"/>
    <property type="match status" value="1"/>
</dbReference>
<evidence type="ECO:0000256" key="2">
    <source>
        <dbReference type="ARBA" id="ARBA00022801"/>
    </source>
</evidence>
<name>A0A2K9LFT0_9GAMM</name>
<dbReference type="GO" id="GO:0005525">
    <property type="term" value="F:GTP binding"/>
    <property type="evidence" value="ECO:0007669"/>
    <property type="project" value="UniProtKB-KW"/>
</dbReference>
<protein>
    <recommendedName>
        <fullName evidence="7">Protein kinase</fullName>
    </recommendedName>
</protein>
<reference evidence="6" key="1">
    <citation type="submission" date="2017-08" db="EMBL/GenBank/DDBJ databases">
        <title>Direct submision.</title>
        <authorList>
            <person name="Kim S.-J."/>
            <person name="Rhee S.-K."/>
        </authorList>
    </citation>
    <scope>NUCLEOTIDE SEQUENCE [LARGE SCALE GENOMIC DNA]</scope>
    <source>
        <strain evidence="6">GI5</strain>
    </source>
</reference>
<proteinExistence type="predicted"/>
<keyword evidence="1" id="KW-0547">Nucleotide-binding</keyword>
<gene>
    <name evidence="5" type="ORF">Kalk_01790</name>
</gene>
<keyword evidence="4" id="KW-0143">Chaperone</keyword>
<dbReference type="RefSeq" id="WP_101892576.1">
    <property type="nucleotide sequence ID" value="NZ_CP022684.1"/>
</dbReference>
<keyword evidence="3" id="KW-0342">GTP-binding</keyword>
<dbReference type="Gene3D" id="3.40.50.300">
    <property type="entry name" value="P-loop containing nucleotide triphosphate hydrolases"/>
    <property type="match status" value="1"/>
</dbReference>
<dbReference type="InterPro" id="IPR027417">
    <property type="entry name" value="P-loop_NTPase"/>
</dbReference>
<dbReference type="EMBL" id="CP022684">
    <property type="protein sequence ID" value="AUM11236.1"/>
    <property type="molecule type" value="Genomic_DNA"/>
</dbReference>
<dbReference type="Proteomes" id="UP000235116">
    <property type="component" value="Chromosome"/>
</dbReference>